<dbReference type="AlphaFoldDB" id="A0AAN9NXH0"/>
<gene>
    <name evidence="1" type="ORF">VNO78_33709</name>
</gene>
<comment type="caution">
    <text evidence="1">The sequence shown here is derived from an EMBL/GenBank/DDBJ whole genome shotgun (WGS) entry which is preliminary data.</text>
</comment>
<keyword evidence="2" id="KW-1185">Reference proteome</keyword>
<dbReference type="Proteomes" id="UP001386955">
    <property type="component" value="Unassembled WGS sequence"/>
</dbReference>
<evidence type="ECO:0000313" key="2">
    <source>
        <dbReference type="Proteomes" id="UP001386955"/>
    </source>
</evidence>
<name>A0AAN9NXH0_PSOTE</name>
<proteinExistence type="predicted"/>
<dbReference type="EMBL" id="JAYMYS010000009">
    <property type="protein sequence ID" value="KAK7381180.1"/>
    <property type="molecule type" value="Genomic_DNA"/>
</dbReference>
<sequence length="107" mass="11671">MMYKVVAKTQKIVVGAGTIGVCNKRSGGWLEMLLECCVFTGNLQEGSGFDSLHLAVGRLGNSAFVAGRAYHKNRTTAPLQWPDTAKETSQLCSYLILVIWKTIESGF</sequence>
<protein>
    <submittedName>
        <fullName evidence="1">Uncharacterized protein</fullName>
    </submittedName>
</protein>
<accession>A0AAN9NXH0</accession>
<evidence type="ECO:0000313" key="1">
    <source>
        <dbReference type="EMBL" id="KAK7381180.1"/>
    </source>
</evidence>
<organism evidence="1 2">
    <name type="scientific">Psophocarpus tetragonolobus</name>
    <name type="common">Winged bean</name>
    <name type="synonym">Dolichos tetragonolobus</name>
    <dbReference type="NCBI Taxonomy" id="3891"/>
    <lineage>
        <taxon>Eukaryota</taxon>
        <taxon>Viridiplantae</taxon>
        <taxon>Streptophyta</taxon>
        <taxon>Embryophyta</taxon>
        <taxon>Tracheophyta</taxon>
        <taxon>Spermatophyta</taxon>
        <taxon>Magnoliopsida</taxon>
        <taxon>eudicotyledons</taxon>
        <taxon>Gunneridae</taxon>
        <taxon>Pentapetalae</taxon>
        <taxon>rosids</taxon>
        <taxon>fabids</taxon>
        <taxon>Fabales</taxon>
        <taxon>Fabaceae</taxon>
        <taxon>Papilionoideae</taxon>
        <taxon>50 kb inversion clade</taxon>
        <taxon>NPAAA clade</taxon>
        <taxon>indigoferoid/millettioid clade</taxon>
        <taxon>Phaseoleae</taxon>
        <taxon>Psophocarpus</taxon>
    </lineage>
</organism>
<reference evidence="1 2" key="1">
    <citation type="submission" date="2024-01" db="EMBL/GenBank/DDBJ databases">
        <title>The genomes of 5 underutilized Papilionoideae crops provide insights into root nodulation and disease resistanc.</title>
        <authorList>
            <person name="Jiang F."/>
        </authorList>
    </citation>
    <scope>NUCLEOTIDE SEQUENCE [LARGE SCALE GENOMIC DNA]</scope>
    <source>
        <strain evidence="1">DUOXIRENSHENG_FW03</strain>
        <tissue evidence="1">Leaves</tissue>
    </source>
</reference>